<name>A0A645ET28_9ZZZZ</name>
<dbReference type="EMBL" id="VSSQ01049584">
    <property type="protein sequence ID" value="MPN03654.1"/>
    <property type="molecule type" value="Genomic_DNA"/>
</dbReference>
<accession>A0A645ET28</accession>
<sequence length="75" mass="7862">MKKCGIILGQSINFSAAALASFIASSLTKEEVEILTVFLQSLAQSLGAIIIADDVCTGEDDSSSESPFIGREIPL</sequence>
<proteinExistence type="predicted"/>
<protein>
    <submittedName>
        <fullName evidence="1">Uncharacterized protein</fullName>
    </submittedName>
</protein>
<organism evidence="1">
    <name type="scientific">bioreactor metagenome</name>
    <dbReference type="NCBI Taxonomy" id="1076179"/>
    <lineage>
        <taxon>unclassified sequences</taxon>
        <taxon>metagenomes</taxon>
        <taxon>ecological metagenomes</taxon>
    </lineage>
</organism>
<comment type="caution">
    <text evidence="1">The sequence shown here is derived from an EMBL/GenBank/DDBJ whole genome shotgun (WGS) entry which is preliminary data.</text>
</comment>
<gene>
    <name evidence="1" type="ORF">SDC9_150885</name>
</gene>
<dbReference type="AlphaFoldDB" id="A0A645ET28"/>
<reference evidence="1" key="1">
    <citation type="submission" date="2019-08" db="EMBL/GenBank/DDBJ databases">
        <authorList>
            <person name="Kucharzyk K."/>
            <person name="Murdoch R.W."/>
            <person name="Higgins S."/>
            <person name="Loffler F."/>
        </authorList>
    </citation>
    <scope>NUCLEOTIDE SEQUENCE</scope>
</reference>
<evidence type="ECO:0000313" key="1">
    <source>
        <dbReference type="EMBL" id="MPN03654.1"/>
    </source>
</evidence>